<name>A0A9N7UJ77_PLEPL</name>
<protein>
    <submittedName>
        <fullName evidence="2">Uncharacterized protein</fullName>
    </submittedName>
</protein>
<feature type="compositionally biased region" description="Basic and acidic residues" evidence="1">
    <location>
        <begin position="94"/>
        <end position="111"/>
    </location>
</feature>
<dbReference type="Proteomes" id="UP001153269">
    <property type="component" value="Unassembled WGS sequence"/>
</dbReference>
<gene>
    <name evidence="2" type="ORF">PLEPLA_LOCUS19438</name>
</gene>
<dbReference type="EMBL" id="CADEAL010001335">
    <property type="protein sequence ID" value="CAB1431382.1"/>
    <property type="molecule type" value="Genomic_DNA"/>
</dbReference>
<evidence type="ECO:0000313" key="2">
    <source>
        <dbReference type="EMBL" id="CAB1431382.1"/>
    </source>
</evidence>
<keyword evidence="3" id="KW-1185">Reference proteome</keyword>
<sequence length="111" mass="12775">MPDSSKHRELAHAQWEKSGSDKQTDREREGRREGGRAERKIDVEKERKTLAEQHHVCHGCPLCQASHKQRARLAPLVNVPARYDGEANEILNRQTERTRRGARTKAEKEGK</sequence>
<feature type="region of interest" description="Disordered" evidence="1">
    <location>
        <begin position="1"/>
        <end position="42"/>
    </location>
</feature>
<reference evidence="2" key="1">
    <citation type="submission" date="2020-03" db="EMBL/GenBank/DDBJ databases">
        <authorList>
            <person name="Weist P."/>
        </authorList>
    </citation>
    <scope>NUCLEOTIDE SEQUENCE</scope>
</reference>
<dbReference type="AlphaFoldDB" id="A0A9N7UJ77"/>
<feature type="region of interest" description="Disordered" evidence="1">
    <location>
        <begin position="86"/>
        <end position="111"/>
    </location>
</feature>
<evidence type="ECO:0000313" key="3">
    <source>
        <dbReference type="Proteomes" id="UP001153269"/>
    </source>
</evidence>
<comment type="caution">
    <text evidence="2">The sequence shown here is derived from an EMBL/GenBank/DDBJ whole genome shotgun (WGS) entry which is preliminary data.</text>
</comment>
<organism evidence="2 3">
    <name type="scientific">Pleuronectes platessa</name>
    <name type="common">European plaice</name>
    <dbReference type="NCBI Taxonomy" id="8262"/>
    <lineage>
        <taxon>Eukaryota</taxon>
        <taxon>Metazoa</taxon>
        <taxon>Chordata</taxon>
        <taxon>Craniata</taxon>
        <taxon>Vertebrata</taxon>
        <taxon>Euteleostomi</taxon>
        <taxon>Actinopterygii</taxon>
        <taxon>Neopterygii</taxon>
        <taxon>Teleostei</taxon>
        <taxon>Neoteleostei</taxon>
        <taxon>Acanthomorphata</taxon>
        <taxon>Carangaria</taxon>
        <taxon>Pleuronectiformes</taxon>
        <taxon>Pleuronectoidei</taxon>
        <taxon>Pleuronectidae</taxon>
        <taxon>Pleuronectes</taxon>
    </lineage>
</organism>
<proteinExistence type="predicted"/>
<evidence type="ECO:0000256" key="1">
    <source>
        <dbReference type="SAM" id="MobiDB-lite"/>
    </source>
</evidence>
<accession>A0A9N7UJ77</accession>